<evidence type="ECO:0000256" key="3">
    <source>
        <dbReference type="ARBA" id="ARBA00022448"/>
    </source>
</evidence>
<sequence length="176" mass="19715">NIISFLVYLAPLPTFIRVYRKKSTEGFHSIPYVAALLSAMFWLYYGMMKPDCTLIVTINSAGCVIETLYLAIYFAYAPTQAKITTAKLLMGLNMGVFGSVVLFTLLFSQGQRRILIVGWISSAISVTVYAAPLSILRLVICTKSVEFMPFYLSLFLTVNATIWFAYGLLIRDKFVA</sequence>
<keyword evidence="8 9" id="KW-0472">Membrane</keyword>
<feature type="transmembrane region" description="Helical" evidence="9">
    <location>
        <begin position="148"/>
        <end position="170"/>
    </location>
</feature>
<dbReference type="InterPro" id="IPR047664">
    <property type="entry name" value="SWEET"/>
</dbReference>
<dbReference type="InterPro" id="IPR004316">
    <property type="entry name" value="SWEET_rpt"/>
</dbReference>
<keyword evidence="11" id="KW-1185">Reference proteome</keyword>
<keyword evidence="6" id="KW-0677">Repeat</keyword>
<dbReference type="AlphaFoldDB" id="A0AA38H033"/>
<dbReference type="Proteomes" id="UP000824469">
    <property type="component" value="Unassembled WGS sequence"/>
</dbReference>
<feature type="transmembrane region" description="Helical" evidence="9">
    <location>
        <begin position="88"/>
        <end position="107"/>
    </location>
</feature>
<proteinExistence type="inferred from homology"/>
<feature type="non-terminal residue" evidence="10">
    <location>
        <position position="1"/>
    </location>
</feature>
<evidence type="ECO:0000256" key="5">
    <source>
        <dbReference type="ARBA" id="ARBA00022692"/>
    </source>
</evidence>
<organism evidence="10 11">
    <name type="scientific">Taxus chinensis</name>
    <name type="common">Chinese yew</name>
    <name type="synonym">Taxus wallichiana var. chinensis</name>
    <dbReference type="NCBI Taxonomy" id="29808"/>
    <lineage>
        <taxon>Eukaryota</taxon>
        <taxon>Viridiplantae</taxon>
        <taxon>Streptophyta</taxon>
        <taxon>Embryophyta</taxon>
        <taxon>Tracheophyta</taxon>
        <taxon>Spermatophyta</taxon>
        <taxon>Pinopsida</taxon>
        <taxon>Pinidae</taxon>
        <taxon>Conifers II</taxon>
        <taxon>Cupressales</taxon>
        <taxon>Taxaceae</taxon>
        <taxon>Taxus</taxon>
    </lineage>
</organism>
<evidence type="ECO:0000256" key="8">
    <source>
        <dbReference type="ARBA" id="ARBA00023136"/>
    </source>
</evidence>
<dbReference type="OMA" id="DHAHIHK"/>
<evidence type="ECO:0000313" key="10">
    <source>
        <dbReference type="EMBL" id="KAH9331678.1"/>
    </source>
</evidence>
<name>A0AA38H033_TAXCH</name>
<keyword evidence="4" id="KW-0762">Sugar transport</keyword>
<dbReference type="GO" id="GO:0051119">
    <property type="term" value="F:sugar transmembrane transporter activity"/>
    <property type="evidence" value="ECO:0007669"/>
    <property type="project" value="InterPro"/>
</dbReference>
<evidence type="ECO:0000256" key="6">
    <source>
        <dbReference type="ARBA" id="ARBA00022737"/>
    </source>
</evidence>
<evidence type="ECO:0000313" key="11">
    <source>
        <dbReference type="Proteomes" id="UP000824469"/>
    </source>
</evidence>
<dbReference type="PANTHER" id="PTHR10791">
    <property type="entry name" value="RAG1-ACTIVATING PROTEIN 1"/>
    <property type="match status" value="1"/>
</dbReference>
<keyword evidence="7 9" id="KW-1133">Transmembrane helix</keyword>
<feature type="transmembrane region" description="Helical" evidence="9">
    <location>
        <begin position="29"/>
        <end position="47"/>
    </location>
</feature>
<comment type="subcellular location">
    <subcellularLocation>
        <location evidence="1">Endomembrane system</location>
        <topology evidence="1">Multi-pass membrane protein</topology>
    </subcellularLocation>
</comment>
<evidence type="ECO:0000256" key="9">
    <source>
        <dbReference type="SAM" id="Phobius"/>
    </source>
</evidence>
<feature type="transmembrane region" description="Helical" evidence="9">
    <location>
        <begin position="54"/>
        <end position="76"/>
    </location>
</feature>
<feature type="transmembrane region" description="Helical" evidence="9">
    <location>
        <begin position="114"/>
        <end position="136"/>
    </location>
</feature>
<dbReference type="GO" id="GO:0012505">
    <property type="term" value="C:endomembrane system"/>
    <property type="evidence" value="ECO:0007669"/>
    <property type="project" value="UniProtKB-SubCell"/>
</dbReference>
<dbReference type="EMBL" id="JAHRHJ020000001">
    <property type="protein sequence ID" value="KAH9331678.1"/>
    <property type="molecule type" value="Genomic_DNA"/>
</dbReference>
<dbReference type="Gene3D" id="1.20.1280.290">
    <property type="match status" value="2"/>
</dbReference>
<feature type="non-terminal residue" evidence="10">
    <location>
        <position position="176"/>
    </location>
</feature>
<evidence type="ECO:0000256" key="2">
    <source>
        <dbReference type="ARBA" id="ARBA00007809"/>
    </source>
</evidence>
<comment type="similarity">
    <text evidence="2">Belongs to the SWEET sugar transporter family.</text>
</comment>
<protein>
    <submittedName>
        <fullName evidence="10">Uncharacterized protein</fullName>
    </submittedName>
</protein>
<gene>
    <name evidence="10" type="ORF">KI387_003786</name>
</gene>
<evidence type="ECO:0000256" key="7">
    <source>
        <dbReference type="ARBA" id="ARBA00022989"/>
    </source>
</evidence>
<dbReference type="PANTHER" id="PTHR10791:SF22">
    <property type="entry name" value="BIDIRECTIONAL SUGAR TRANSPORTER SWEET11"/>
    <property type="match status" value="1"/>
</dbReference>
<comment type="caution">
    <text evidence="10">The sequence shown here is derived from an EMBL/GenBank/DDBJ whole genome shotgun (WGS) entry which is preliminary data.</text>
</comment>
<evidence type="ECO:0000256" key="1">
    <source>
        <dbReference type="ARBA" id="ARBA00004127"/>
    </source>
</evidence>
<dbReference type="GO" id="GO:0016020">
    <property type="term" value="C:membrane"/>
    <property type="evidence" value="ECO:0007669"/>
    <property type="project" value="InterPro"/>
</dbReference>
<keyword evidence="5 9" id="KW-0812">Transmembrane</keyword>
<evidence type="ECO:0000256" key="4">
    <source>
        <dbReference type="ARBA" id="ARBA00022597"/>
    </source>
</evidence>
<accession>A0AA38H033</accession>
<dbReference type="Pfam" id="PF03083">
    <property type="entry name" value="MtN3_slv"/>
    <property type="match status" value="2"/>
</dbReference>
<reference evidence="10 11" key="1">
    <citation type="journal article" date="2021" name="Nat. Plants">
        <title>The Taxus genome provides insights into paclitaxel biosynthesis.</title>
        <authorList>
            <person name="Xiong X."/>
            <person name="Gou J."/>
            <person name="Liao Q."/>
            <person name="Li Y."/>
            <person name="Zhou Q."/>
            <person name="Bi G."/>
            <person name="Li C."/>
            <person name="Du R."/>
            <person name="Wang X."/>
            <person name="Sun T."/>
            <person name="Guo L."/>
            <person name="Liang H."/>
            <person name="Lu P."/>
            <person name="Wu Y."/>
            <person name="Zhang Z."/>
            <person name="Ro D.K."/>
            <person name="Shang Y."/>
            <person name="Huang S."/>
            <person name="Yan J."/>
        </authorList>
    </citation>
    <scope>NUCLEOTIDE SEQUENCE [LARGE SCALE GENOMIC DNA]</scope>
    <source>
        <strain evidence="10">Ta-2019</strain>
    </source>
</reference>
<dbReference type="FunFam" id="1.20.1280.290:FF:000001">
    <property type="entry name" value="Bidirectional sugar transporter SWEET"/>
    <property type="match status" value="1"/>
</dbReference>
<keyword evidence="3" id="KW-0813">Transport</keyword>